<proteinExistence type="predicted"/>
<dbReference type="InterPro" id="IPR000073">
    <property type="entry name" value="AB_hydrolase_1"/>
</dbReference>
<evidence type="ECO:0000313" key="3">
    <source>
        <dbReference type="Proteomes" id="UP000830729"/>
    </source>
</evidence>
<gene>
    <name evidence="2" type="ORF">M0R89_15645</name>
</gene>
<dbReference type="SUPFAM" id="SSF53474">
    <property type="entry name" value="alpha/beta-Hydrolases"/>
    <property type="match status" value="1"/>
</dbReference>
<dbReference type="Pfam" id="PF00561">
    <property type="entry name" value="Abhydrolase_1"/>
    <property type="match status" value="1"/>
</dbReference>
<dbReference type="AlphaFoldDB" id="A0A8U0HSW3"/>
<dbReference type="InterPro" id="IPR050266">
    <property type="entry name" value="AB_hydrolase_sf"/>
</dbReference>
<dbReference type="PANTHER" id="PTHR43798">
    <property type="entry name" value="MONOACYLGLYCEROL LIPASE"/>
    <property type="match status" value="1"/>
</dbReference>
<dbReference type="GO" id="GO:0016020">
    <property type="term" value="C:membrane"/>
    <property type="evidence" value="ECO:0007669"/>
    <property type="project" value="TreeGrafter"/>
</dbReference>
<dbReference type="GO" id="GO:0016787">
    <property type="term" value="F:hydrolase activity"/>
    <property type="evidence" value="ECO:0007669"/>
    <property type="project" value="UniProtKB-KW"/>
</dbReference>
<dbReference type="RefSeq" id="WP_248650009.1">
    <property type="nucleotide sequence ID" value="NZ_CP096659.1"/>
</dbReference>
<dbReference type="GeneID" id="72186662"/>
<accession>A0A8U0HSW3</accession>
<organism evidence="2 3">
    <name type="scientific">Halorussus limi</name>
    <dbReference type="NCBI Taxonomy" id="2938695"/>
    <lineage>
        <taxon>Archaea</taxon>
        <taxon>Methanobacteriati</taxon>
        <taxon>Methanobacteriota</taxon>
        <taxon>Stenosarchaea group</taxon>
        <taxon>Halobacteria</taxon>
        <taxon>Halobacteriales</taxon>
        <taxon>Haladaptataceae</taxon>
        <taxon>Halorussus</taxon>
    </lineage>
</organism>
<reference evidence="2 3" key="1">
    <citation type="submission" date="2022-04" db="EMBL/GenBank/DDBJ databases">
        <title>Diverse halophilic archaea isolated from saline environments.</title>
        <authorList>
            <person name="Cui H.-L."/>
        </authorList>
    </citation>
    <scope>NUCLEOTIDE SEQUENCE [LARGE SCALE GENOMIC DNA]</scope>
    <source>
        <strain evidence="2 3">XZYJT49</strain>
    </source>
</reference>
<evidence type="ECO:0000313" key="2">
    <source>
        <dbReference type="EMBL" id="UPV73959.1"/>
    </source>
</evidence>
<feature type="domain" description="AB hydrolase-1" evidence="1">
    <location>
        <begin position="41"/>
        <end position="271"/>
    </location>
</feature>
<keyword evidence="2" id="KW-0378">Hydrolase</keyword>
<dbReference type="InterPro" id="IPR029058">
    <property type="entry name" value="AB_hydrolase_fold"/>
</dbReference>
<protein>
    <submittedName>
        <fullName evidence="2">Alpha/beta hydrolase</fullName>
    </submittedName>
</protein>
<dbReference type="PANTHER" id="PTHR43798:SF24">
    <property type="entry name" value="CIS-3-ALKYL-4-ALKYLOXETAN-2-ONE DECARBOXYLASE"/>
    <property type="match status" value="1"/>
</dbReference>
<dbReference type="Proteomes" id="UP000830729">
    <property type="component" value="Chromosome"/>
</dbReference>
<name>A0A8U0HSW3_9EURY</name>
<sequence>MVDYEEWTAELDSHEVTVDGHDLEMAYYDAGGDGDSTASDNPVVLLHGIPTSSFLWRDVATALADDRRVVVPDMVGYGQSSMRDEFDRSIRAQEAAVADLLDGLGADTVSFVGHDLGGGVALRYAVHRPDAVDRLALSNAVAYDSWPVEPIVDIGLPSTAKENTVEEVQQTLDDMFRESLTAEDPEEEFVEGMKAPWNSEEGLVSLVRSAAATNTNHTTEIDPNEVTAEALLLWGADDQFQPIETAERLADDIESAEVVGLDDANHWVVQDRPDRYLEELRSFLVEDTA</sequence>
<dbReference type="KEGG" id="halx:M0R89_15645"/>
<dbReference type="PRINTS" id="PR00111">
    <property type="entry name" value="ABHYDROLASE"/>
</dbReference>
<evidence type="ECO:0000259" key="1">
    <source>
        <dbReference type="Pfam" id="PF00561"/>
    </source>
</evidence>
<keyword evidence="3" id="KW-1185">Reference proteome</keyword>
<dbReference type="EMBL" id="CP096659">
    <property type="protein sequence ID" value="UPV73959.1"/>
    <property type="molecule type" value="Genomic_DNA"/>
</dbReference>
<dbReference type="Gene3D" id="3.40.50.1820">
    <property type="entry name" value="alpha/beta hydrolase"/>
    <property type="match status" value="1"/>
</dbReference>